<keyword evidence="6" id="KW-1003">Cell membrane</keyword>
<evidence type="ECO:0000256" key="2">
    <source>
        <dbReference type="ARBA" id="ARBA00022692"/>
    </source>
</evidence>
<dbReference type="Proteomes" id="UP000199515">
    <property type="component" value="Unassembled WGS sequence"/>
</dbReference>
<feature type="transmembrane region" description="Helical" evidence="6">
    <location>
        <begin position="139"/>
        <end position="163"/>
    </location>
</feature>
<reference evidence="8 9" key="1">
    <citation type="submission" date="2016-10" db="EMBL/GenBank/DDBJ databases">
        <authorList>
            <person name="de Groot N.N."/>
        </authorList>
    </citation>
    <scope>NUCLEOTIDE SEQUENCE [LARGE SCALE GENOMIC DNA]</scope>
    <source>
        <strain evidence="8 9">CPCC 202699</strain>
    </source>
</reference>
<dbReference type="InterPro" id="IPR051784">
    <property type="entry name" value="Nod_factor_ABC_transporter"/>
</dbReference>
<dbReference type="PIRSF" id="PIRSF006648">
    <property type="entry name" value="DrrB"/>
    <property type="match status" value="1"/>
</dbReference>
<feature type="transmembrane region" description="Helical" evidence="6">
    <location>
        <begin position="67"/>
        <end position="85"/>
    </location>
</feature>
<dbReference type="Pfam" id="PF01061">
    <property type="entry name" value="ABC2_membrane"/>
    <property type="match status" value="1"/>
</dbReference>
<evidence type="ECO:0000256" key="3">
    <source>
        <dbReference type="ARBA" id="ARBA00022989"/>
    </source>
</evidence>
<evidence type="ECO:0000313" key="8">
    <source>
        <dbReference type="EMBL" id="SDW64941.1"/>
    </source>
</evidence>
<dbReference type="InterPro" id="IPR013525">
    <property type="entry name" value="ABC2_TM"/>
</dbReference>
<keyword evidence="9" id="KW-1185">Reference proteome</keyword>
<accession>A0A1H2V9B7</accession>
<feature type="transmembrane region" description="Helical" evidence="6">
    <location>
        <begin position="29"/>
        <end position="47"/>
    </location>
</feature>
<keyword evidence="2 6" id="KW-0812">Transmembrane</keyword>
<keyword evidence="3 6" id="KW-1133">Transmembrane helix</keyword>
<keyword evidence="6" id="KW-0813">Transport</keyword>
<comment type="subcellular location">
    <subcellularLocation>
        <location evidence="6">Cell membrane</location>
        <topology evidence="6">Multi-pass membrane protein</topology>
    </subcellularLocation>
    <subcellularLocation>
        <location evidence="1">Membrane</location>
        <topology evidence="1">Multi-pass membrane protein</topology>
    </subcellularLocation>
</comment>
<dbReference type="InterPro" id="IPR000412">
    <property type="entry name" value="ABC_2_transport"/>
</dbReference>
<dbReference type="PANTHER" id="PTHR43229:SF2">
    <property type="entry name" value="NODULATION PROTEIN J"/>
    <property type="match status" value="1"/>
</dbReference>
<protein>
    <recommendedName>
        <fullName evidence="6">Transport permease protein</fullName>
    </recommendedName>
</protein>
<organism evidence="8 9">
    <name type="scientific">Amycolatopsis xylanica</name>
    <dbReference type="NCBI Taxonomy" id="589385"/>
    <lineage>
        <taxon>Bacteria</taxon>
        <taxon>Bacillati</taxon>
        <taxon>Actinomycetota</taxon>
        <taxon>Actinomycetes</taxon>
        <taxon>Pseudonocardiales</taxon>
        <taxon>Pseudonocardiaceae</taxon>
        <taxon>Amycolatopsis</taxon>
    </lineage>
</organism>
<feature type="transmembrane region" description="Helical" evidence="6">
    <location>
        <begin position="106"/>
        <end position="133"/>
    </location>
</feature>
<comment type="similarity">
    <text evidence="6">Belongs to the ABC-2 integral membrane protein family.</text>
</comment>
<dbReference type="PANTHER" id="PTHR43229">
    <property type="entry name" value="NODULATION PROTEIN J"/>
    <property type="match status" value="1"/>
</dbReference>
<evidence type="ECO:0000313" key="9">
    <source>
        <dbReference type="Proteomes" id="UP000199515"/>
    </source>
</evidence>
<dbReference type="STRING" id="589385.SAMN05421504_1011153"/>
<sequence length="263" mass="27860">MSALRWAVEDSWTVTRRYLIHLGRQPEQLVMLAAFPILLVLMFGYLLGGGMTVPGGGNYLEFLMPGMFAMTMGFGMAATMIAVLDDASKGVTDRFRSLPMAPSAVLVGRSLADMVSAVIALAAVVGSGFAVGWRPHGGLGATLGAFGLLLLLRFSLLWVGIYLGLKIRTPSSVTLVQTLEFPFGFLSGVFVATSTMPAWLGTIADWNPLSSTAGAARELFGNPGWGGDSWITGHGVLMAAVWPVVILAVFFPLSVRAYRGLGA</sequence>
<dbReference type="GO" id="GO:0046677">
    <property type="term" value="P:response to antibiotic"/>
    <property type="evidence" value="ECO:0007669"/>
    <property type="project" value="UniProtKB-KW"/>
</dbReference>
<feature type="domain" description="ABC transmembrane type-2" evidence="7">
    <location>
        <begin position="27"/>
        <end position="261"/>
    </location>
</feature>
<feature type="transmembrane region" description="Helical" evidence="6">
    <location>
        <begin position="183"/>
        <end position="200"/>
    </location>
</feature>
<dbReference type="PROSITE" id="PS51012">
    <property type="entry name" value="ABC_TM2"/>
    <property type="match status" value="1"/>
</dbReference>
<evidence type="ECO:0000256" key="1">
    <source>
        <dbReference type="ARBA" id="ARBA00004141"/>
    </source>
</evidence>
<evidence type="ECO:0000256" key="6">
    <source>
        <dbReference type="RuleBase" id="RU361157"/>
    </source>
</evidence>
<dbReference type="GO" id="GO:0140359">
    <property type="term" value="F:ABC-type transporter activity"/>
    <property type="evidence" value="ECO:0007669"/>
    <property type="project" value="InterPro"/>
</dbReference>
<evidence type="ECO:0000256" key="5">
    <source>
        <dbReference type="ARBA" id="ARBA00023251"/>
    </source>
</evidence>
<dbReference type="GO" id="GO:0043190">
    <property type="term" value="C:ATP-binding cassette (ABC) transporter complex"/>
    <property type="evidence" value="ECO:0007669"/>
    <property type="project" value="InterPro"/>
</dbReference>
<dbReference type="EMBL" id="FNON01000001">
    <property type="protein sequence ID" value="SDW64941.1"/>
    <property type="molecule type" value="Genomic_DNA"/>
</dbReference>
<evidence type="ECO:0000256" key="4">
    <source>
        <dbReference type="ARBA" id="ARBA00023136"/>
    </source>
</evidence>
<name>A0A1H2V9B7_9PSEU</name>
<proteinExistence type="inferred from homology"/>
<keyword evidence="5" id="KW-0046">Antibiotic resistance</keyword>
<dbReference type="AlphaFoldDB" id="A0A1H2V9B7"/>
<feature type="transmembrane region" description="Helical" evidence="6">
    <location>
        <begin position="230"/>
        <end position="251"/>
    </location>
</feature>
<dbReference type="InterPro" id="IPR047817">
    <property type="entry name" value="ABC2_TM_bact-type"/>
</dbReference>
<keyword evidence="4 6" id="KW-0472">Membrane</keyword>
<gene>
    <name evidence="8" type="ORF">SAMN05421504_1011153</name>
</gene>
<evidence type="ECO:0000259" key="7">
    <source>
        <dbReference type="PROSITE" id="PS51012"/>
    </source>
</evidence>